<dbReference type="Proteomes" id="UP000033101">
    <property type="component" value="Chromosome"/>
</dbReference>
<protein>
    <recommendedName>
        <fullName evidence="1">DUF3344 domain-containing protein</fullName>
    </recommendedName>
</protein>
<evidence type="ECO:0000313" key="2">
    <source>
        <dbReference type="EMBL" id="AKB79420.1"/>
    </source>
</evidence>
<dbReference type="GeneID" id="24832262"/>
<dbReference type="Pfam" id="PF11824">
    <property type="entry name" value="DUF3344"/>
    <property type="match status" value="1"/>
</dbReference>
<dbReference type="RefSeq" id="WP_048141054.1">
    <property type="nucleotide sequence ID" value="NZ_CP009516.1"/>
</dbReference>
<accession>A0A0E3WUL4</accession>
<gene>
    <name evidence="2" type="ORF">MSHOH_2937</name>
</gene>
<organism evidence="2 3">
    <name type="scientific">Methanosarcina horonobensis HB-1 = JCM 15518</name>
    <dbReference type="NCBI Taxonomy" id="1434110"/>
    <lineage>
        <taxon>Archaea</taxon>
        <taxon>Methanobacteriati</taxon>
        <taxon>Methanobacteriota</taxon>
        <taxon>Stenosarchaea group</taxon>
        <taxon>Methanomicrobia</taxon>
        <taxon>Methanosarcinales</taxon>
        <taxon>Methanosarcinaceae</taxon>
        <taxon>Methanosarcina</taxon>
    </lineage>
</organism>
<feature type="domain" description="DUF3344" evidence="1">
    <location>
        <begin position="40"/>
        <end position="336"/>
    </location>
</feature>
<dbReference type="KEGG" id="mhor:MSHOH_2937"/>
<keyword evidence="3" id="KW-1185">Reference proteome</keyword>
<dbReference type="OrthoDB" id="148374at2157"/>
<sequence length="521" mass="57727">MFQNINSISKGGTTPIVPLLPLGALVLLFAIASPAAADPYLGGINLTTANGTYGTVTGDLWFDAYPGFDSAYDPSITWGSTLPCDPDDIAWARLYVDAYIGHMENNYPLKVTTKFDGDGDGVNYVTLGSEIMNTNYVFPYNNGVWDGQGPIWINDHCNRVTSDFLIWYDVSDYITSSDVLTLVNVSKPDDTQPLDGRVKAIILVVAYNNQACESCNVTHYWVNQGHDTDSYKTDDEGYPYTGNTTFDTSAVYTPGEANLTVLPLSSFNGNYTFNSDDQLTWANPHQGSYFQWQNWDVTSLISGGSNSYMTYGRNEEDDRPLYSGYFKIPLALLTVEDESYIYDFSNNTLGRAGICMFAYKYQTDSNPPSTSDDPNVPFNTADYNLIKYDDGQFRDNSADIDYYAAHRFEFNVSCCSNASAFDAINVTWNGKGLNNAGNGVTLYIWNYSANDGAGAYEELDSCNDATEQTLTGEKTSSLDDYISDDTKLITILAKQNSKTDFESTSEIYTDYVKLVLRPVNI</sequence>
<dbReference type="PATRIC" id="fig|1434110.4.peg.3787"/>
<reference evidence="2 3" key="1">
    <citation type="submission" date="2014-07" db="EMBL/GenBank/DDBJ databases">
        <title>Methanogenic archaea and the global carbon cycle.</title>
        <authorList>
            <person name="Henriksen J.R."/>
            <person name="Luke J."/>
            <person name="Reinhart S."/>
            <person name="Benedict M.N."/>
            <person name="Youngblut N.D."/>
            <person name="Metcalf M.E."/>
            <person name="Whitaker R.J."/>
            <person name="Metcalf W.W."/>
        </authorList>
    </citation>
    <scope>NUCLEOTIDE SEQUENCE [LARGE SCALE GENOMIC DNA]</scope>
    <source>
        <strain evidence="2 3">HB-1</strain>
    </source>
</reference>
<dbReference type="EMBL" id="CP009516">
    <property type="protein sequence ID" value="AKB79420.1"/>
    <property type="molecule type" value="Genomic_DNA"/>
</dbReference>
<proteinExistence type="predicted"/>
<dbReference type="InterPro" id="IPR021779">
    <property type="entry name" value="DUF3344"/>
</dbReference>
<dbReference type="AlphaFoldDB" id="A0A0E3WUL4"/>
<dbReference type="HOGENOM" id="CLU_538211_0_0_2"/>
<evidence type="ECO:0000259" key="1">
    <source>
        <dbReference type="Pfam" id="PF11824"/>
    </source>
</evidence>
<name>A0A0E3WUL4_9EURY</name>
<evidence type="ECO:0000313" key="3">
    <source>
        <dbReference type="Proteomes" id="UP000033101"/>
    </source>
</evidence>